<sequence length="253" mass="28441">MKTIGKQCLTFLKGFLVLNIIWLIFSYWMDTAVVPSPFKVYGNFITVFSDGIFLHIYYSLRRIFIGLALSLIIGLPTGILMAYSEKANSFLYPLVYFGYPVPKTALLPIAMLLWGMRDGSKIAIIFFIIVFQVIVSVRDSVVNIDNSLYQTVISSGGGRFQIIRHITLPAILPQLFTSIRVSLGTAVSILIFIEGYGTGYGMGYYILDAWSRINYIQMYMGILVISFVGFALFVSADILIRSLCPWLKGNELQ</sequence>
<dbReference type="EMBL" id="FRAC01000007">
    <property type="protein sequence ID" value="SHJ81584.1"/>
    <property type="molecule type" value="Genomic_DNA"/>
</dbReference>
<feature type="transmembrane region" description="Helical" evidence="7">
    <location>
        <begin position="63"/>
        <end position="84"/>
    </location>
</feature>
<evidence type="ECO:0000256" key="2">
    <source>
        <dbReference type="ARBA" id="ARBA00022448"/>
    </source>
</evidence>
<comment type="similarity">
    <text evidence="7">Belongs to the binding-protein-dependent transport system permease family.</text>
</comment>
<feature type="transmembrane region" description="Helical" evidence="7">
    <location>
        <begin position="183"/>
        <end position="207"/>
    </location>
</feature>
<evidence type="ECO:0000256" key="1">
    <source>
        <dbReference type="ARBA" id="ARBA00004651"/>
    </source>
</evidence>
<dbReference type="GO" id="GO:0055085">
    <property type="term" value="P:transmembrane transport"/>
    <property type="evidence" value="ECO:0007669"/>
    <property type="project" value="InterPro"/>
</dbReference>
<evidence type="ECO:0000256" key="7">
    <source>
        <dbReference type="RuleBase" id="RU363032"/>
    </source>
</evidence>
<name>A0A1M6MDP9_9FIRM</name>
<evidence type="ECO:0000256" key="6">
    <source>
        <dbReference type="ARBA" id="ARBA00023136"/>
    </source>
</evidence>
<feature type="transmembrane region" description="Helical" evidence="7">
    <location>
        <begin position="9"/>
        <end position="28"/>
    </location>
</feature>
<keyword evidence="10" id="KW-1185">Reference proteome</keyword>
<dbReference type="Gene3D" id="1.10.3720.10">
    <property type="entry name" value="MetI-like"/>
    <property type="match status" value="1"/>
</dbReference>
<dbReference type="STRING" id="1121322.SAMN02745136_00963"/>
<reference evidence="9 10" key="1">
    <citation type="submission" date="2016-11" db="EMBL/GenBank/DDBJ databases">
        <authorList>
            <person name="Jaros S."/>
            <person name="Januszkiewicz K."/>
            <person name="Wedrychowicz H."/>
        </authorList>
    </citation>
    <scope>NUCLEOTIDE SEQUENCE [LARGE SCALE GENOMIC DNA]</scope>
    <source>
        <strain evidence="9 10">DSM 15929</strain>
    </source>
</reference>
<evidence type="ECO:0000256" key="3">
    <source>
        <dbReference type="ARBA" id="ARBA00022475"/>
    </source>
</evidence>
<dbReference type="CDD" id="cd06261">
    <property type="entry name" value="TM_PBP2"/>
    <property type="match status" value="1"/>
</dbReference>
<evidence type="ECO:0000256" key="4">
    <source>
        <dbReference type="ARBA" id="ARBA00022692"/>
    </source>
</evidence>
<dbReference type="PROSITE" id="PS50928">
    <property type="entry name" value="ABC_TM1"/>
    <property type="match status" value="1"/>
</dbReference>
<keyword evidence="3" id="KW-1003">Cell membrane</keyword>
<comment type="subcellular location">
    <subcellularLocation>
        <location evidence="1 7">Cell membrane</location>
        <topology evidence="1 7">Multi-pass membrane protein</topology>
    </subcellularLocation>
</comment>
<dbReference type="PANTHER" id="PTHR30151:SF0">
    <property type="entry name" value="ABC TRANSPORTER PERMEASE PROTEIN MJ0413-RELATED"/>
    <property type="match status" value="1"/>
</dbReference>
<dbReference type="OrthoDB" id="9804353at2"/>
<protein>
    <submittedName>
        <fullName evidence="9">NitT/TauT family transport system permease protein</fullName>
    </submittedName>
</protein>
<feature type="transmembrane region" description="Helical" evidence="7">
    <location>
        <begin position="40"/>
        <end position="58"/>
    </location>
</feature>
<feature type="transmembrane region" description="Helical" evidence="7">
    <location>
        <begin position="219"/>
        <end position="240"/>
    </location>
</feature>
<evidence type="ECO:0000313" key="9">
    <source>
        <dbReference type="EMBL" id="SHJ81584.1"/>
    </source>
</evidence>
<dbReference type="SUPFAM" id="SSF161098">
    <property type="entry name" value="MetI-like"/>
    <property type="match status" value="1"/>
</dbReference>
<dbReference type="RefSeq" id="WP_073273458.1">
    <property type="nucleotide sequence ID" value="NZ_FRAC01000007.1"/>
</dbReference>
<dbReference type="GO" id="GO:0005886">
    <property type="term" value="C:plasma membrane"/>
    <property type="evidence" value="ECO:0007669"/>
    <property type="project" value="UniProtKB-SubCell"/>
</dbReference>
<evidence type="ECO:0000313" key="10">
    <source>
        <dbReference type="Proteomes" id="UP000184386"/>
    </source>
</evidence>
<feature type="transmembrane region" description="Helical" evidence="7">
    <location>
        <begin position="90"/>
        <end position="115"/>
    </location>
</feature>
<dbReference type="InterPro" id="IPR035906">
    <property type="entry name" value="MetI-like_sf"/>
</dbReference>
<dbReference type="Pfam" id="PF00528">
    <property type="entry name" value="BPD_transp_1"/>
    <property type="match status" value="1"/>
</dbReference>
<gene>
    <name evidence="9" type="ORF">SAMN02745136_00963</name>
</gene>
<organism evidence="9 10">
    <name type="scientific">Anaerocolumna jejuensis DSM 15929</name>
    <dbReference type="NCBI Taxonomy" id="1121322"/>
    <lineage>
        <taxon>Bacteria</taxon>
        <taxon>Bacillati</taxon>
        <taxon>Bacillota</taxon>
        <taxon>Clostridia</taxon>
        <taxon>Lachnospirales</taxon>
        <taxon>Lachnospiraceae</taxon>
        <taxon>Anaerocolumna</taxon>
    </lineage>
</organism>
<keyword evidence="6 7" id="KW-0472">Membrane</keyword>
<evidence type="ECO:0000256" key="5">
    <source>
        <dbReference type="ARBA" id="ARBA00022989"/>
    </source>
</evidence>
<dbReference type="InterPro" id="IPR000515">
    <property type="entry name" value="MetI-like"/>
</dbReference>
<proteinExistence type="inferred from homology"/>
<accession>A0A1M6MDP9</accession>
<feature type="domain" description="ABC transmembrane type-1" evidence="8">
    <location>
        <begin position="56"/>
        <end position="240"/>
    </location>
</feature>
<keyword evidence="5 7" id="KW-1133">Transmembrane helix</keyword>
<dbReference type="AlphaFoldDB" id="A0A1M6MDP9"/>
<keyword evidence="2 7" id="KW-0813">Transport</keyword>
<feature type="transmembrane region" description="Helical" evidence="7">
    <location>
        <begin position="122"/>
        <end position="138"/>
    </location>
</feature>
<keyword evidence="4 7" id="KW-0812">Transmembrane</keyword>
<dbReference type="PANTHER" id="PTHR30151">
    <property type="entry name" value="ALKANE SULFONATE ABC TRANSPORTER-RELATED, MEMBRANE SUBUNIT"/>
    <property type="match status" value="1"/>
</dbReference>
<dbReference type="Proteomes" id="UP000184386">
    <property type="component" value="Unassembled WGS sequence"/>
</dbReference>
<evidence type="ECO:0000259" key="8">
    <source>
        <dbReference type="PROSITE" id="PS50928"/>
    </source>
</evidence>